<dbReference type="InterPro" id="IPR000182">
    <property type="entry name" value="GNAT_dom"/>
</dbReference>
<evidence type="ECO:0000313" key="3">
    <source>
        <dbReference type="Proteomes" id="UP001430954"/>
    </source>
</evidence>
<reference evidence="2 3" key="1">
    <citation type="submission" date="2021-09" db="EMBL/GenBank/DDBJ databases">
        <title>Lysobacter sp. 13A isolated from the river sediment.</title>
        <authorList>
            <person name="Liu H."/>
            <person name="Li S."/>
            <person name="Mao S."/>
        </authorList>
    </citation>
    <scope>NUCLEOTIDE SEQUENCE [LARGE SCALE GENOMIC DNA]</scope>
    <source>
        <strain evidence="2 3">13A</strain>
    </source>
</reference>
<dbReference type="Pfam" id="PF13302">
    <property type="entry name" value="Acetyltransf_3"/>
    <property type="match status" value="1"/>
</dbReference>
<dbReference type="CDD" id="cd04301">
    <property type="entry name" value="NAT_SF"/>
    <property type="match status" value="1"/>
</dbReference>
<dbReference type="PROSITE" id="PS51186">
    <property type="entry name" value="GNAT"/>
    <property type="match status" value="1"/>
</dbReference>
<feature type="domain" description="N-acetyltransferase" evidence="1">
    <location>
        <begin position="24"/>
        <end position="192"/>
    </location>
</feature>
<keyword evidence="3" id="KW-1185">Reference proteome</keyword>
<comment type="caution">
    <text evidence="2">The sequence shown here is derived from an EMBL/GenBank/DDBJ whole genome shotgun (WGS) entry which is preliminary data.</text>
</comment>
<proteinExistence type="predicted"/>
<dbReference type="SUPFAM" id="SSF55729">
    <property type="entry name" value="Acyl-CoA N-acyltransferases (Nat)"/>
    <property type="match status" value="1"/>
</dbReference>
<evidence type="ECO:0000313" key="2">
    <source>
        <dbReference type="EMBL" id="MBZ4040490.1"/>
    </source>
</evidence>
<dbReference type="PANTHER" id="PTHR43441">
    <property type="entry name" value="RIBOSOMAL-PROTEIN-SERINE ACETYLTRANSFERASE"/>
    <property type="match status" value="1"/>
</dbReference>
<dbReference type="PANTHER" id="PTHR43441:SF11">
    <property type="entry name" value="RIBOSOMAL-PROTEIN-SERINE ACETYLTRANSFERASE"/>
    <property type="match status" value="1"/>
</dbReference>
<gene>
    <name evidence="2" type="ORF">K6753_13200</name>
</gene>
<sequence>MPRIDAPSPPADFEALPRLEGPRVALRGFHSDDGAGLFALHSDTRVMRYWSFPAWTDPAQGRDYFARALAARNPDDMLCWVITLPPSDTLVGTATLASIDRAQGRAEIGYALGSAHWGRGLAREAVALVLDHAFDTLGLRRVEADIDPRNEGSMRLARSLGFQQEGLLRERWQVGGEICDSAWHGLLAREWRGRNPGPGADL</sequence>
<evidence type="ECO:0000259" key="1">
    <source>
        <dbReference type="PROSITE" id="PS51186"/>
    </source>
</evidence>
<dbReference type="InterPro" id="IPR051908">
    <property type="entry name" value="Ribosomal_N-acetyltransferase"/>
</dbReference>
<dbReference type="Gene3D" id="3.40.630.30">
    <property type="match status" value="1"/>
</dbReference>
<dbReference type="RefSeq" id="WP_223676945.1">
    <property type="nucleotide sequence ID" value="NZ_JAINZW010000007.1"/>
</dbReference>
<name>A0ABS7T9F2_9GAMM</name>
<accession>A0ABS7T9F2</accession>
<organism evidence="2 3">
    <name type="scientific">Novilysobacter selenitireducens</name>
    <dbReference type="NCBI Taxonomy" id="2872639"/>
    <lineage>
        <taxon>Bacteria</taxon>
        <taxon>Pseudomonadati</taxon>
        <taxon>Pseudomonadota</taxon>
        <taxon>Gammaproteobacteria</taxon>
        <taxon>Lysobacterales</taxon>
        <taxon>Lysobacteraceae</taxon>
        <taxon>Novilysobacter</taxon>
    </lineage>
</organism>
<dbReference type="EMBL" id="JAINZW010000007">
    <property type="protein sequence ID" value="MBZ4040490.1"/>
    <property type="molecule type" value="Genomic_DNA"/>
</dbReference>
<protein>
    <submittedName>
        <fullName evidence="2">GNAT family N-acetyltransferase</fullName>
    </submittedName>
</protein>
<dbReference type="InterPro" id="IPR016181">
    <property type="entry name" value="Acyl_CoA_acyltransferase"/>
</dbReference>
<dbReference type="Proteomes" id="UP001430954">
    <property type="component" value="Unassembled WGS sequence"/>
</dbReference>